<evidence type="ECO:0000313" key="8">
    <source>
        <dbReference type="EMBL" id="GEP09146.1"/>
    </source>
</evidence>
<dbReference type="EMBL" id="BJZV01000004">
    <property type="protein sequence ID" value="GEP09146.1"/>
    <property type="molecule type" value="Genomic_DNA"/>
</dbReference>
<dbReference type="Pfam" id="PF00271">
    <property type="entry name" value="Helicase_C"/>
    <property type="match status" value="1"/>
</dbReference>
<feature type="compositionally biased region" description="Low complexity" evidence="5">
    <location>
        <begin position="843"/>
        <end position="907"/>
    </location>
</feature>
<keyword evidence="1" id="KW-0547">Nucleotide-binding</keyword>
<keyword evidence="2" id="KW-0378">Hydrolase</keyword>
<comment type="caution">
    <text evidence="8">The sequence shown here is derived from an EMBL/GenBank/DDBJ whole genome shotgun (WGS) entry which is preliminary data.</text>
</comment>
<evidence type="ECO:0000256" key="1">
    <source>
        <dbReference type="ARBA" id="ARBA00022741"/>
    </source>
</evidence>
<dbReference type="InterPro" id="IPR055206">
    <property type="entry name" value="DEXQc_SUV3"/>
</dbReference>
<evidence type="ECO:0000313" key="9">
    <source>
        <dbReference type="Proteomes" id="UP000321750"/>
    </source>
</evidence>
<dbReference type="SMART" id="SM00490">
    <property type="entry name" value="HELICc"/>
    <property type="match status" value="1"/>
</dbReference>
<gene>
    <name evidence="8" type="primary">mgpS</name>
    <name evidence="8" type="ORF">MGN01_09910</name>
</gene>
<name>A0A512JGS7_9HYPH</name>
<dbReference type="PANTHER" id="PTHR12131:SF1">
    <property type="entry name" value="ATP-DEPENDENT RNA HELICASE SUPV3L1, MITOCHONDRIAL-RELATED"/>
    <property type="match status" value="1"/>
</dbReference>
<dbReference type="InterPro" id="IPR050699">
    <property type="entry name" value="RNA-DNA_Helicase"/>
</dbReference>
<dbReference type="AlphaFoldDB" id="A0A512JGS7"/>
<dbReference type="GO" id="GO:0016787">
    <property type="term" value="F:hydrolase activity"/>
    <property type="evidence" value="ECO:0007669"/>
    <property type="project" value="UniProtKB-KW"/>
</dbReference>
<evidence type="ECO:0000256" key="3">
    <source>
        <dbReference type="ARBA" id="ARBA00022806"/>
    </source>
</evidence>
<dbReference type="InterPro" id="IPR027417">
    <property type="entry name" value="P-loop_NTPase"/>
</dbReference>
<evidence type="ECO:0000256" key="4">
    <source>
        <dbReference type="ARBA" id="ARBA00022840"/>
    </source>
</evidence>
<dbReference type="PANTHER" id="PTHR12131">
    <property type="entry name" value="ATP-DEPENDENT RNA AND DNA HELICASE"/>
    <property type="match status" value="1"/>
</dbReference>
<dbReference type="PROSITE" id="PS51192">
    <property type="entry name" value="HELICASE_ATP_BIND_1"/>
    <property type="match status" value="1"/>
</dbReference>
<protein>
    <submittedName>
        <fullName evidence="8">Helicase</fullName>
    </submittedName>
</protein>
<dbReference type="Gene3D" id="3.40.50.300">
    <property type="entry name" value="P-loop containing nucleotide triphosphate hydrolases"/>
    <property type="match status" value="2"/>
</dbReference>
<dbReference type="RefSeq" id="WP_147045473.1">
    <property type="nucleotide sequence ID" value="NZ_BJZV01000004.1"/>
</dbReference>
<proteinExistence type="predicted"/>
<evidence type="ECO:0000256" key="5">
    <source>
        <dbReference type="SAM" id="MobiDB-lite"/>
    </source>
</evidence>
<dbReference type="Pfam" id="PF22527">
    <property type="entry name" value="DEXQc_Suv3"/>
    <property type="match status" value="1"/>
</dbReference>
<feature type="compositionally biased region" description="Low complexity" evidence="5">
    <location>
        <begin position="914"/>
        <end position="933"/>
    </location>
</feature>
<evidence type="ECO:0000256" key="2">
    <source>
        <dbReference type="ARBA" id="ARBA00022801"/>
    </source>
</evidence>
<dbReference type="PROSITE" id="PS51194">
    <property type="entry name" value="HELICASE_CTER"/>
    <property type="match status" value="1"/>
</dbReference>
<keyword evidence="4" id="KW-0067">ATP-binding</keyword>
<reference evidence="8 9" key="1">
    <citation type="submission" date="2019-07" db="EMBL/GenBank/DDBJ databases">
        <title>Whole genome shotgun sequence of Methylobacterium gnaphalii NBRC 107716.</title>
        <authorList>
            <person name="Hosoyama A."/>
            <person name="Uohara A."/>
            <person name="Ohji S."/>
            <person name="Ichikawa N."/>
        </authorList>
    </citation>
    <scope>NUCLEOTIDE SEQUENCE [LARGE SCALE GENOMIC DNA]</scope>
    <source>
        <strain evidence="8 9">NBRC 107716</strain>
    </source>
</reference>
<dbReference type="InterPro" id="IPR001650">
    <property type="entry name" value="Helicase_C-like"/>
</dbReference>
<feature type="compositionally biased region" description="Basic and acidic residues" evidence="5">
    <location>
        <begin position="983"/>
        <end position="1060"/>
    </location>
</feature>
<dbReference type="InterPro" id="IPR014001">
    <property type="entry name" value="Helicase_ATP-bd"/>
</dbReference>
<sequence>MNFHSLSPQARSRGATAVLGPTNTGKTHLAIERMLAHPTGMIGLPLRLLAREVYLRVVARVGAEKVALVTGEEKIKPDRPRYWICTIEAMPRDLDVAFVAIDEIQLAADMDRGHVFTDRLLYRRGREETLLIGSSTMQPLVQSLIPGIHVTTRPRLSTLSFAGEKKISRLPRRTAIVAFSAEEVYAIAELIRRQRGGAAVVLGALSPRTRNAQVELYQSGEVDYLVATDAVGMGLNLDVDHVAFAATWKYDGTRFRKLTAAEMGQIAGRAGRHLSDGTFGSTGRCKPFEPEMVEALENHQFDPVRILQWRNPDLSFSSLEALQRSLDEHPHEGGLTRAPIGEDQASFEILSREDDIRDLAQGKVAVQRLWDTCGVPDYRKVHPQTHADLVAQLYRFLMRGMAGRIPNDWFAKHVAMIDRTDGDIDTLSQRIAQGRTWTFVANRPDWLVDPLHWQGETRRVEDRLSDALHERLASRFVDRRTSVLMRRLRENAMLEAEITPGGDVTVEGQHVGHLHGFQFVPDAKAEGHEAKTLRSAAEKALGGEIEARAERFSAAADSALVLSHDGIVRWTGDPVAKLTPGDKLFEPGLRLIADEGLTGSHREKVEGRLTAWLKAYVVRLLGPLMEIESAADLTGLSRGIGYQVVESLGVLERAKVAHEMRTLDQDGRANLRRHGIRFGAYHIFLPALLKPAPRTLAAQLWALRNGGLDQRGLDEIAHLAGSGRTSIKVDPEIAKGLYRAAGFRVCGERAVRVDILERLADLIRPAIAYRPGTTPGEPPAGTADGDGFTATVNMTSLVGCSGEDFASILKSLGYVSETREGPPITVALVPAAATAPAVPAQQSAITEAAASGEAEATSSESTEPSEATEEAAAASEPAFAEAPTVEPAAETDVQAAPTAAEPEPQAESTDAEPAEAPVAAAEPATVLAEVQAAPPEPEASDETTASGTPVEDAAEPAPVETTEIWRLHRHQRPAGQRPNRGPRGGDARRGEPRSGEPRQDGGRRDGGSRRGGERPDGGRERFEGGQRRDQRGRPDRRPDQARDEARKAEARPPRRERQPDPDSPFAKLAALKAQLESGDGGKN</sequence>
<feature type="region of interest" description="Disordered" evidence="5">
    <location>
        <begin position="1"/>
        <end position="21"/>
    </location>
</feature>
<evidence type="ECO:0000259" key="7">
    <source>
        <dbReference type="PROSITE" id="PS51194"/>
    </source>
</evidence>
<dbReference type="GO" id="GO:0005524">
    <property type="term" value="F:ATP binding"/>
    <property type="evidence" value="ECO:0007669"/>
    <property type="project" value="UniProtKB-KW"/>
</dbReference>
<dbReference type="Proteomes" id="UP000321750">
    <property type="component" value="Unassembled WGS sequence"/>
</dbReference>
<dbReference type="SUPFAM" id="SSF52540">
    <property type="entry name" value="P-loop containing nucleoside triphosphate hydrolases"/>
    <property type="match status" value="2"/>
</dbReference>
<feature type="region of interest" description="Disordered" evidence="5">
    <location>
        <begin position="843"/>
        <end position="1066"/>
    </location>
</feature>
<dbReference type="GO" id="GO:0004386">
    <property type="term" value="F:helicase activity"/>
    <property type="evidence" value="ECO:0007669"/>
    <property type="project" value="UniProtKB-KW"/>
</dbReference>
<organism evidence="8 9">
    <name type="scientific">Methylobacterium gnaphalii</name>
    <dbReference type="NCBI Taxonomy" id="1010610"/>
    <lineage>
        <taxon>Bacteria</taxon>
        <taxon>Pseudomonadati</taxon>
        <taxon>Pseudomonadota</taxon>
        <taxon>Alphaproteobacteria</taxon>
        <taxon>Hyphomicrobiales</taxon>
        <taxon>Methylobacteriaceae</taxon>
        <taxon>Methylobacterium</taxon>
    </lineage>
</organism>
<feature type="domain" description="Helicase ATP-binding" evidence="6">
    <location>
        <begin position="7"/>
        <end position="155"/>
    </location>
</feature>
<accession>A0A512JGS7</accession>
<dbReference type="OrthoDB" id="9807155at2"/>
<evidence type="ECO:0000259" key="6">
    <source>
        <dbReference type="PROSITE" id="PS51192"/>
    </source>
</evidence>
<keyword evidence="3 8" id="KW-0347">Helicase</keyword>
<feature type="domain" description="Helicase C-terminal" evidence="7">
    <location>
        <begin position="162"/>
        <end position="315"/>
    </location>
</feature>
<keyword evidence="9" id="KW-1185">Reference proteome</keyword>
<feature type="compositionally biased region" description="Polar residues" evidence="5">
    <location>
        <begin position="1"/>
        <end position="10"/>
    </location>
</feature>